<organism evidence="5 6">
    <name type="scientific">Cirrhinus mrigala</name>
    <name type="common">Mrigala</name>
    <dbReference type="NCBI Taxonomy" id="683832"/>
    <lineage>
        <taxon>Eukaryota</taxon>
        <taxon>Metazoa</taxon>
        <taxon>Chordata</taxon>
        <taxon>Craniata</taxon>
        <taxon>Vertebrata</taxon>
        <taxon>Euteleostomi</taxon>
        <taxon>Actinopterygii</taxon>
        <taxon>Neopterygii</taxon>
        <taxon>Teleostei</taxon>
        <taxon>Ostariophysi</taxon>
        <taxon>Cypriniformes</taxon>
        <taxon>Cyprinidae</taxon>
        <taxon>Labeoninae</taxon>
        <taxon>Labeonini</taxon>
        <taxon>Cirrhinus</taxon>
    </lineage>
</organism>
<feature type="non-terminal residue" evidence="5">
    <location>
        <position position="1"/>
    </location>
</feature>
<evidence type="ECO:0000313" key="6">
    <source>
        <dbReference type="Proteomes" id="UP001529510"/>
    </source>
</evidence>
<dbReference type="PANTHER" id="PTHR25465">
    <property type="entry name" value="B-BOX DOMAIN CONTAINING"/>
    <property type="match status" value="1"/>
</dbReference>
<sequence>DLNTIHPRLKLSKGNRKISETTEEQKYPDHPERFTLYPQVMCEEALTGRCYFEVECEGGVSVAVAYKTSDRRESIMGVKNTFPALICQDGKLNLWWNNEITREFPVSDRSKRVGVYVDLEHGITLCEMK</sequence>
<dbReference type="InterPro" id="IPR006574">
    <property type="entry name" value="PRY"/>
</dbReference>
<comment type="caution">
    <text evidence="5">The sequence shown here is derived from an EMBL/GenBank/DDBJ whole genome shotgun (WGS) entry which is preliminary data.</text>
</comment>
<proteinExistence type="predicted"/>
<dbReference type="InterPro" id="IPR043136">
    <property type="entry name" value="B30.2/SPRY_sf"/>
</dbReference>
<dbReference type="EMBL" id="JAMKFB020000016">
    <property type="protein sequence ID" value="KAL0173336.1"/>
    <property type="molecule type" value="Genomic_DNA"/>
</dbReference>
<evidence type="ECO:0000313" key="5">
    <source>
        <dbReference type="EMBL" id="KAL0173336.1"/>
    </source>
</evidence>
<dbReference type="InterPro" id="IPR001870">
    <property type="entry name" value="B30.2/SPRY"/>
</dbReference>
<dbReference type="PROSITE" id="PS50188">
    <property type="entry name" value="B302_SPRY"/>
    <property type="match status" value="1"/>
</dbReference>
<dbReference type="GO" id="GO:0005737">
    <property type="term" value="C:cytoplasm"/>
    <property type="evidence" value="ECO:0007669"/>
    <property type="project" value="UniProtKB-ARBA"/>
</dbReference>
<dbReference type="AlphaFoldDB" id="A0ABD0PI38"/>
<protein>
    <recommendedName>
        <fullName evidence="4">B30.2/SPRY domain-containing protein</fullName>
    </recommendedName>
</protein>
<dbReference type="InterPro" id="IPR013320">
    <property type="entry name" value="ConA-like_dom_sf"/>
</dbReference>
<accession>A0ABD0PI38</accession>
<keyword evidence="6" id="KW-1185">Reference proteome</keyword>
<evidence type="ECO:0000256" key="3">
    <source>
        <dbReference type="ARBA" id="ARBA00022833"/>
    </source>
</evidence>
<dbReference type="Gene3D" id="2.60.120.920">
    <property type="match status" value="1"/>
</dbReference>
<keyword evidence="1" id="KW-0479">Metal-binding</keyword>
<dbReference type="InterPro" id="IPR051051">
    <property type="entry name" value="E3_ubiq-ligase_TRIM/RNF"/>
</dbReference>
<evidence type="ECO:0000259" key="4">
    <source>
        <dbReference type="PROSITE" id="PS50188"/>
    </source>
</evidence>
<keyword evidence="2" id="KW-0863">Zinc-finger</keyword>
<dbReference type="SMART" id="SM00589">
    <property type="entry name" value="PRY"/>
    <property type="match status" value="1"/>
</dbReference>
<feature type="domain" description="B30.2/SPRY" evidence="4">
    <location>
        <begin position="1"/>
        <end position="129"/>
    </location>
</feature>
<keyword evidence="3" id="KW-0862">Zinc</keyword>
<evidence type="ECO:0000256" key="1">
    <source>
        <dbReference type="ARBA" id="ARBA00022723"/>
    </source>
</evidence>
<name>A0ABD0PI38_CIRMR</name>
<dbReference type="GO" id="GO:0008270">
    <property type="term" value="F:zinc ion binding"/>
    <property type="evidence" value="ECO:0007669"/>
    <property type="project" value="UniProtKB-KW"/>
</dbReference>
<dbReference type="Pfam" id="PF13765">
    <property type="entry name" value="PRY"/>
    <property type="match status" value="1"/>
</dbReference>
<dbReference type="SUPFAM" id="SSF49899">
    <property type="entry name" value="Concanavalin A-like lectins/glucanases"/>
    <property type="match status" value="1"/>
</dbReference>
<reference evidence="5 6" key="1">
    <citation type="submission" date="2024-05" db="EMBL/GenBank/DDBJ databases">
        <title>Genome sequencing and assembly of Indian major carp, Cirrhinus mrigala (Hamilton, 1822).</title>
        <authorList>
            <person name="Mohindra V."/>
            <person name="Chowdhury L.M."/>
            <person name="Lal K."/>
            <person name="Jena J.K."/>
        </authorList>
    </citation>
    <scope>NUCLEOTIDE SEQUENCE [LARGE SCALE GENOMIC DNA]</scope>
    <source>
        <strain evidence="5">CM1030</strain>
        <tissue evidence="5">Blood</tissue>
    </source>
</reference>
<evidence type="ECO:0000256" key="2">
    <source>
        <dbReference type="ARBA" id="ARBA00022771"/>
    </source>
</evidence>
<dbReference type="PANTHER" id="PTHR25465:SF5">
    <property type="entry name" value="E3 UBIQUITIN_ISG15 LIGASE TRIM25-RELATED"/>
    <property type="match status" value="1"/>
</dbReference>
<gene>
    <name evidence="5" type="ORF">M9458_033647</name>
</gene>
<dbReference type="Proteomes" id="UP001529510">
    <property type="component" value="Unassembled WGS sequence"/>
</dbReference>